<proteinExistence type="predicted"/>
<sequence>MGTADGSMSNCFRGNDQFHYGVFFAYMRLREQEIRNLMWISECVAQNQKSRVHDSVIIEEGAMPHLEKLIIQRCNSLEGVPEGIERLADLKVLEFFDMSDEFIVPLSREKLGEEYWKIEHIPEVNHTYWRNGCWEVYPLDKKHGTKKSEQHTAAIVRTDQEQRNWL</sequence>
<dbReference type="AlphaFoldDB" id="A0ABD1TNC0"/>
<evidence type="ECO:0008006" key="3">
    <source>
        <dbReference type="Google" id="ProtNLM"/>
    </source>
</evidence>
<accession>A0ABD1TNC0</accession>
<evidence type="ECO:0000313" key="1">
    <source>
        <dbReference type="EMBL" id="KAL2514226.1"/>
    </source>
</evidence>
<reference evidence="2" key="1">
    <citation type="submission" date="2024-07" db="EMBL/GenBank/DDBJ databases">
        <title>Two chromosome-level genome assemblies of Korean endemic species Abeliophyllum distichum and Forsythia ovata (Oleaceae).</title>
        <authorList>
            <person name="Jang H."/>
        </authorList>
    </citation>
    <scope>NUCLEOTIDE SEQUENCE [LARGE SCALE GENOMIC DNA]</scope>
</reference>
<name>A0ABD1TNC0_9LAMI</name>
<keyword evidence="2" id="KW-1185">Reference proteome</keyword>
<dbReference type="SUPFAM" id="SSF103486">
    <property type="entry name" value="V-type ATP synthase subunit C"/>
    <property type="match status" value="1"/>
</dbReference>
<gene>
    <name evidence="1" type="ORF">Fot_28197</name>
</gene>
<organism evidence="1 2">
    <name type="scientific">Forsythia ovata</name>
    <dbReference type="NCBI Taxonomy" id="205694"/>
    <lineage>
        <taxon>Eukaryota</taxon>
        <taxon>Viridiplantae</taxon>
        <taxon>Streptophyta</taxon>
        <taxon>Embryophyta</taxon>
        <taxon>Tracheophyta</taxon>
        <taxon>Spermatophyta</taxon>
        <taxon>Magnoliopsida</taxon>
        <taxon>eudicotyledons</taxon>
        <taxon>Gunneridae</taxon>
        <taxon>Pentapetalae</taxon>
        <taxon>asterids</taxon>
        <taxon>lamiids</taxon>
        <taxon>Lamiales</taxon>
        <taxon>Oleaceae</taxon>
        <taxon>Forsythieae</taxon>
        <taxon>Forsythia</taxon>
    </lineage>
</organism>
<dbReference type="EMBL" id="JBFOLJ010000008">
    <property type="protein sequence ID" value="KAL2514226.1"/>
    <property type="molecule type" value="Genomic_DNA"/>
</dbReference>
<dbReference type="Proteomes" id="UP001604277">
    <property type="component" value="Unassembled WGS sequence"/>
</dbReference>
<dbReference type="InterPro" id="IPR036079">
    <property type="entry name" value="ATPase_csu/dsu_sf"/>
</dbReference>
<dbReference type="InterPro" id="IPR016727">
    <property type="entry name" value="ATPase_V0-cplx_dsu"/>
</dbReference>
<dbReference type="InterPro" id="IPR002843">
    <property type="entry name" value="ATPase_V0-cplx_csu/dsu"/>
</dbReference>
<comment type="caution">
    <text evidence="1">The sequence shown here is derived from an EMBL/GenBank/DDBJ whole genome shotgun (WGS) entry which is preliminary data.</text>
</comment>
<dbReference type="PANTHER" id="PTHR11028">
    <property type="entry name" value="VACUOLAR ATP SYNTHASE SUBUNIT AC39"/>
    <property type="match status" value="1"/>
</dbReference>
<protein>
    <recommendedName>
        <fullName evidence="3">Disease resistance protein</fullName>
    </recommendedName>
</protein>
<dbReference type="Pfam" id="PF01992">
    <property type="entry name" value="vATP-synt_AC39"/>
    <property type="match status" value="1"/>
</dbReference>
<evidence type="ECO:0000313" key="2">
    <source>
        <dbReference type="Proteomes" id="UP001604277"/>
    </source>
</evidence>